<reference evidence="1 2" key="1">
    <citation type="submission" date="2018-04" db="EMBL/GenBank/DDBJ databases">
        <title>Halococcoides cellulosivorans gen. nov., sp. nov., an extremely halophilic cellulose-utilizing haloarchaeon from hypersaline lakes.</title>
        <authorList>
            <person name="Sorokin D.Y."/>
            <person name="Toshchakov S.V."/>
            <person name="Samarov N.I."/>
            <person name="Korzhenkov A."/>
            <person name="Kublanov I.V."/>
        </authorList>
    </citation>
    <scope>NUCLEOTIDE SEQUENCE [LARGE SCALE GENOMIC DNA]</scope>
    <source>
        <strain evidence="1 2">HArcel1</strain>
    </source>
</reference>
<dbReference type="AlphaFoldDB" id="A0A2R4WZG7"/>
<sequence length="145" mass="15647">MAGFGSGRSKACRPRRSAGRVFVIRPARSTVSIRHAETDSVLATDVAVADSGLRQAIGLMGRWSVPDDYGLVFPFDRAAPRFIHMVLVGTALDVLWLVEGRVERVATLRPMIGFGRARADTLIELPAGAASAVEAGDRIEWSADR</sequence>
<evidence type="ECO:0000313" key="2">
    <source>
        <dbReference type="Proteomes" id="UP000244727"/>
    </source>
</evidence>
<name>A0A2R4WZG7_9EURY</name>
<dbReference type="Proteomes" id="UP000244727">
    <property type="component" value="Chromosome"/>
</dbReference>
<organism evidence="1 2">
    <name type="scientific">Halococcoides cellulosivorans</name>
    <dbReference type="NCBI Taxonomy" id="1679096"/>
    <lineage>
        <taxon>Archaea</taxon>
        <taxon>Methanobacteriati</taxon>
        <taxon>Methanobacteriota</taxon>
        <taxon>Stenosarchaea group</taxon>
        <taxon>Halobacteria</taxon>
        <taxon>Halobacteriales</taxon>
        <taxon>Haloarculaceae</taxon>
        <taxon>Halococcoides</taxon>
    </lineage>
</organism>
<dbReference type="KEGG" id="harc:HARCEL1_03990"/>
<gene>
    <name evidence="1" type="ORF">HARCEL1_03990</name>
</gene>
<dbReference type="EMBL" id="CP028858">
    <property type="protein sequence ID" value="AWB26930.1"/>
    <property type="molecule type" value="Genomic_DNA"/>
</dbReference>
<keyword evidence="2" id="KW-1185">Reference proteome</keyword>
<accession>A0A2R4WZG7</accession>
<dbReference type="InterPro" id="IPR003795">
    <property type="entry name" value="DUF192"/>
</dbReference>
<evidence type="ECO:0000313" key="1">
    <source>
        <dbReference type="EMBL" id="AWB26930.1"/>
    </source>
</evidence>
<protein>
    <submittedName>
        <fullName evidence="1">DUF192 domain-containing protein</fullName>
    </submittedName>
</protein>
<dbReference type="InterPro" id="IPR038695">
    <property type="entry name" value="Saro_0823-like_sf"/>
</dbReference>
<dbReference type="Pfam" id="PF02643">
    <property type="entry name" value="DUF192"/>
    <property type="match status" value="1"/>
</dbReference>
<dbReference type="Gene3D" id="2.60.120.1140">
    <property type="entry name" value="Protein of unknown function DUF192"/>
    <property type="match status" value="1"/>
</dbReference>
<proteinExistence type="predicted"/>